<dbReference type="EMBL" id="CM056741">
    <property type="protein sequence ID" value="KAJ8688626.1"/>
    <property type="molecule type" value="Genomic_DNA"/>
</dbReference>
<reference evidence="1" key="1">
    <citation type="submission" date="2023-04" db="EMBL/GenBank/DDBJ databases">
        <title>A chromosome-level genome assembly of the parasitoid wasp Eretmocerus hayati.</title>
        <authorList>
            <person name="Zhong Y."/>
            <person name="Liu S."/>
            <person name="Liu Y."/>
        </authorList>
    </citation>
    <scope>NUCLEOTIDE SEQUENCE</scope>
    <source>
        <strain evidence="1">ZJU_SS_LIU_2023</strain>
    </source>
</reference>
<proteinExistence type="predicted"/>
<name>A0ACC2PYJ1_9HYME</name>
<sequence>MTESTKKRITRFHSNHGGNIILYDDNTVAYRKASFSNALVFSEAPLQPGEVFLLEIEKDERGWSGHMKLGLSLLDPERIDRAHMSNCDTALVHVMHRANSWIFAMTEHPNLWDSYGTLVEGTEHGESETAHNREPRLQSDGMNVHTSRGAIPFNALRPNIIGNGENILATDIGSRIGVMYVPQTGSDKAELHFIINGEDQGVFARDIPYKGRSLRAVVDVYGTTKQVRIIQLYSASMTLQSACRETILQCTKRTSVDSLPLPKMLKRYLLYQSP</sequence>
<accession>A0ACC2PYJ1</accession>
<evidence type="ECO:0000313" key="1">
    <source>
        <dbReference type="EMBL" id="KAJ8688626.1"/>
    </source>
</evidence>
<keyword evidence="2" id="KW-1185">Reference proteome</keyword>
<comment type="caution">
    <text evidence="1">The sequence shown here is derived from an EMBL/GenBank/DDBJ whole genome shotgun (WGS) entry which is preliminary data.</text>
</comment>
<organism evidence="1 2">
    <name type="scientific">Eretmocerus hayati</name>
    <dbReference type="NCBI Taxonomy" id="131215"/>
    <lineage>
        <taxon>Eukaryota</taxon>
        <taxon>Metazoa</taxon>
        <taxon>Ecdysozoa</taxon>
        <taxon>Arthropoda</taxon>
        <taxon>Hexapoda</taxon>
        <taxon>Insecta</taxon>
        <taxon>Pterygota</taxon>
        <taxon>Neoptera</taxon>
        <taxon>Endopterygota</taxon>
        <taxon>Hymenoptera</taxon>
        <taxon>Apocrita</taxon>
        <taxon>Proctotrupomorpha</taxon>
        <taxon>Chalcidoidea</taxon>
        <taxon>Aphelinidae</taxon>
        <taxon>Aphelininae</taxon>
        <taxon>Eretmocerus</taxon>
    </lineage>
</organism>
<dbReference type="Proteomes" id="UP001239111">
    <property type="component" value="Chromosome 1"/>
</dbReference>
<gene>
    <name evidence="1" type="ORF">QAD02_024421</name>
</gene>
<evidence type="ECO:0000313" key="2">
    <source>
        <dbReference type="Proteomes" id="UP001239111"/>
    </source>
</evidence>
<protein>
    <submittedName>
        <fullName evidence="1">Uncharacterized protein</fullName>
    </submittedName>
</protein>